<comment type="caution">
    <text evidence="1">The sequence shown here is derived from an EMBL/GenBank/DDBJ whole genome shotgun (WGS) entry which is preliminary data.</text>
</comment>
<dbReference type="EMBL" id="CAJOBH010240160">
    <property type="protein sequence ID" value="CAF5106387.1"/>
    <property type="molecule type" value="Genomic_DNA"/>
</dbReference>
<accession>A0A8S3F764</accession>
<dbReference type="Proteomes" id="UP000681967">
    <property type="component" value="Unassembled WGS sequence"/>
</dbReference>
<gene>
    <name evidence="1" type="ORF">BYL167_LOCUS65048</name>
</gene>
<dbReference type="AlphaFoldDB" id="A0A8S3F764"/>
<reference evidence="1" key="1">
    <citation type="submission" date="2021-02" db="EMBL/GenBank/DDBJ databases">
        <authorList>
            <person name="Nowell W R."/>
        </authorList>
    </citation>
    <scope>NUCLEOTIDE SEQUENCE</scope>
</reference>
<feature type="non-terminal residue" evidence="1">
    <location>
        <position position="291"/>
    </location>
</feature>
<feature type="non-terminal residue" evidence="1">
    <location>
        <position position="1"/>
    </location>
</feature>
<evidence type="ECO:0000313" key="2">
    <source>
        <dbReference type="Proteomes" id="UP000681967"/>
    </source>
</evidence>
<protein>
    <submittedName>
        <fullName evidence="1">Uncharacterized protein</fullName>
    </submittedName>
</protein>
<organism evidence="1 2">
    <name type="scientific">Rotaria magnacalcarata</name>
    <dbReference type="NCBI Taxonomy" id="392030"/>
    <lineage>
        <taxon>Eukaryota</taxon>
        <taxon>Metazoa</taxon>
        <taxon>Spiralia</taxon>
        <taxon>Gnathifera</taxon>
        <taxon>Rotifera</taxon>
        <taxon>Eurotatoria</taxon>
        <taxon>Bdelloidea</taxon>
        <taxon>Philodinida</taxon>
        <taxon>Philodinidae</taxon>
        <taxon>Rotaria</taxon>
    </lineage>
</organism>
<name>A0A8S3F764_9BILA</name>
<evidence type="ECO:0000313" key="1">
    <source>
        <dbReference type="EMBL" id="CAF5106387.1"/>
    </source>
</evidence>
<dbReference type="Gene3D" id="1.20.58.1780">
    <property type="match status" value="1"/>
</dbReference>
<proteinExistence type="predicted"/>
<sequence length="291" mass="33918">GQANTNLAQPTQQSRLELIHVRYPPTIPNLPQTNAQQPIFRTGYVDMNCLFLFTSDSNRPQSFGRMILLTNSDSTLLTSSTLLSSNFNDSTMNQQSQQQQFQQRPTSEIQSQLFNELFLIQEQISLLTLNILPLHMDLTQTPTQSPRIGPLAQNIRYMIQTYDSIVTFDIPRSNEHLRLLLFFDQQIHSLLMKQFFSYYSLRYSCSMSLALTLTSLQDNNTNTTRVNDDRLRDLAFQTFLWYSSSAYLQYLETMQQQQQQQISLDQSRFYQLQSQQPFSRSTPILPSIYMR</sequence>